<gene>
    <name evidence="1" type="ORF">AN672_03995</name>
</gene>
<accession>A0AA40TM40</accession>
<evidence type="ECO:0008006" key="3">
    <source>
        <dbReference type="Google" id="ProtNLM"/>
    </source>
</evidence>
<dbReference type="Proteomes" id="UP000050520">
    <property type="component" value="Unassembled WGS sequence"/>
</dbReference>
<reference evidence="1 2" key="2">
    <citation type="journal article" date="2017" name="PLoS ONE">
        <title>Genomic and phenotypic characterisation of fluoroquinolone resistance mechanisms in Enterobacteriaceae in Durban, South Africa.</title>
        <authorList>
            <person name="Osei Sekyere J."/>
            <person name="Amoako D.G."/>
        </authorList>
    </citation>
    <scope>NUCLEOTIDE SEQUENCE [LARGE SCALE GENOMIC DNA]</scope>
    <source>
        <strain evidence="1 2">ST62:944112508</strain>
    </source>
</reference>
<organism evidence="1 2">
    <name type="scientific">Citrobacter freundii</name>
    <dbReference type="NCBI Taxonomy" id="546"/>
    <lineage>
        <taxon>Bacteria</taxon>
        <taxon>Pseudomonadati</taxon>
        <taxon>Pseudomonadota</taxon>
        <taxon>Gammaproteobacteria</taxon>
        <taxon>Enterobacterales</taxon>
        <taxon>Enterobacteriaceae</taxon>
        <taxon>Citrobacter</taxon>
        <taxon>Citrobacter freundii complex</taxon>
    </lineage>
</organism>
<dbReference type="EMBL" id="LJEB01000015">
    <property type="protein sequence ID" value="KPR57017.1"/>
    <property type="molecule type" value="Genomic_DNA"/>
</dbReference>
<dbReference type="AlphaFoldDB" id="A0AA40TM40"/>
<dbReference type="InterPro" id="IPR021221">
    <property type="entry name" value="Fil"/>
</dbReference>
<sequence length="76" mass="8636">MHDEGPSLASLLKHGCQVTHFKNSRGWLETPDGKFFKPEPGKVQFIKGMSKPFVYMKKINKGLLFNFVNSLRNLIG</sequence>
<protein>
    <recommendedName>
        <fullName evidence="3">DUF2724 domain-containing protein</fullName>
    </recommendedName>
</protein>
<proteinExistence type="predicted"/>
<dbReference type="RefSeq" id="WP_021567682.1">
    <property type="nucleotide sequence ID" value="NZ_CP163076.1"/>
</dbReference>
<evidence type="ECO:0000313" key="1">
    <source>
        <dbReference type="EMBL" id="KPR57017.1"/>
    </source>
</evidence>
<evidence type="ECO:0000313" key="2">
    <source>
        <dbReference type="Proteomes" id="UP000050520"/>
    </source>
</evidence>
<dbReference type="Pfam" id="PF10893">
    <property type="entry name" value="Phage_186_Fil"/>
    <property type="match status" value="1"/>
</dbReference>
<name>A0AA40TM40_CITFR</name>
<reference evidence="2" key="1">
    <citation type="submission" date="2015-09" db="EMBL/GenBank/DDBJ databases">
        <title>Prevalence of NDMs in South Africa.</title>
        <authorList>
            <person name="Osei Sekyere J."/>
            <person name="Govinden U."/>
            <person name="Essack S."/>
            <person name="Haldorsen B."/>
            <person name="Samuelsen O."/>
            <person name="Aasnaes B."/>
            <person name="Sundsfjord A."/>
        </authorList>
    </citation>
    <scope>NUCLEOTIDE SEQUENCE [LARGE SCALE GENOMIC DNA]</scope>
    <source>
        <strain evidence="2">ST62:944112508</strain>
    </source>
</reference>
<comment type="caution">
    <text evidence="1">The sequence shown here is derived from an EMBL/GenBank/DDBJ whole genome shotgun (WGS) entry which is preliminary data.</text>
</comment>